<feature type="compositionally biased region" description="Polar residues" evidence="1">
    <location>
        <begin position="238"/>
        <end position="255"/>
    </location>
</feature>
<feature type="compositionally biased region" description="Low complexity" evidence="1">
    <location>
        <begin position="154"/>
        <end position="173"/>
    </location>
</feature>
<proteinExistence type="predicted"/>
<keyword evidence="3" id="KW-1185">Reference proteome</keyword>
<feature type="compositionally biased region" description="Polar residues" evidence="1">
    <location>
        <begin position="327"/>
        <end position="337"/>
    </location>
</feature>
<feature type="compositionally biased region" description="Acidic residues" evidence="1">
    <location>
        <begin position="301"/>
        <end position="311"/>
    </location>
</feature>
<dbReference type="STRING" id="1157616.A0A1Z5TFI1"/>
<name>A0A1Z5TFI1_HORWE</name>
<accession>A0A1Z5TFI1</accession>
<comment type="caution">
    <text evidence="2">The sequence shown here is derived from an EMBL/GenBank/DDBJ whole genome shotgun (WGS) entry which is preliminary data.</text>
</comment>
<reference evidence="2 3" key="1">
    <citation type="submission" date="2017-01" db="EMBL/GenBank/DDBJ databases">
        <title>The recent genome duplication of the halophilic yeast Hortaea werneckii: insights from long-read sequencing.</title>
        <authorList>
            <person name="Sinha S."/>
            <person name="Flibotte S."/>
            <person name="Neira M."/>
            <person name="Lenassi M."/>
            <person name="Gostincar C."/>
            <person name="Stajich J.E."/>
            <person name="Nislow C.E."/>
        </authorList>
    </citation>
    <scope>NUCLEOTIDE SEQUENCE [LARGE SCALE GENOMIC DNA]</scope>
    <source>
        <strain evidence="2 3">EXF-2000</strain>
    </source>
</reference>
<feature type="compositionally biased region" description="Acidic residues" evidence="1">
    <location>
        <begin position="48"/>
        <end position="60"/>
    </location>
</feature>
<organism evidence="2 3">
    <name type="scientific">Hortaea werneckii EXF-2000</name>
    <dbReference type="NCBI Taxonomy" id="1157616"/>
    <lineage>
        <taxon>Eukaryota</taxon>
        <taxon>Fungi</taxon>
        <taxon>Dikarya</taxon>
        <taxon>Ascomycota</taxon>
        <taxon>Pezizomycotina</taxon>
        <taxon>Dothideomycetes</taxon>
        <taxon>Dothideomycetidae</taxon>
        <taxon>Mycosphaerellales</taxon>
        <taxon>Teratosphaeriaceae</taxon>
        <taxon>Hortaea</taxon>
    </lineage>
</organism>
<feature type="compositionally biased region" description="Polar residues" evidence="1">
    <location>
        <begin position="74"/>
        <end position="94"/>
    </location>
</feature>
<feature type="compositionally biased region" description="Acidic residues" evidence="1">
    <location>
        <begin position="120"/>
        <end position="133"/>
    </location>
</feature>
<dbReference type="AlphaFoldDB" id="A0A1Z5TFI1"/>
<dbReference type="OrthoDB" id="5420391at2759"/>
<evidence type="ECO:0000256" key="1">
    <source>
        <dbReference type="SAM" id="MobiDB-lite"/>
    </source>
</evidence>
<feature type="region of interest" description="Disordered" evidence="1">
    <location>
        <begin position="1"/>
        <end position="355"/>
    </location>
</feature>
<protein>
    <submittedName>
        <fullName evidence="2">Uncharacterized protein</fullName>
    </submittedName>
</protein>
<dbReference type="Proteomes" id="UP000194280">
    <property type="component" value="Unassembled WGS sequence"/>
</dbReference>
<dbReference type="EMBL" id="MUNK01000055">
    <property type="protein sequence ID" value="OTA34671.1"/>
    <property type="molecule type" value="Genomic_DNA"/>
</dbReference>
<feature type="compositionally biased region" description="Acidic residues" evidence="1">
    <location>
        <begin position="212"/>
        <end position="233"/>
    </location>
</feature>
<gene>
    <name evidence="2" type="ORF">BTJ68_05298</name>
</gene>
<sequence length="571" mass="61492">MSQDLFAAFGSLGDESRSGGKHDAKVGQDTRAPSQASGWADSVAPNVNDDDDDDFGDFEDASAPVAATQEAPAISQQQRPGAVQHSKQTHTQARPNPAEKPQDAGKHPFAGNMDLLFAAGDDDEYDAGTDDLGDLSTNPEAAVAYSKQIFAAEQQKQPRSAPQAPQAPQAPSTAKPPPTAEVVSQKLDPRVPNKLKKKSGYARTRDPNVLFDAEDLSEHEEGDEFGDFAEVEPDSSHNDQNVRTAQTQQNSSSESPAIDLLGLDDAPTRPLPEREKRPSSSAKTAPRKQPSKAPVPSTSHDDDDAWDDFEETSTSAPSREMPIPKSAPSQSRPTHSKPSPKPDTGSQNSLPPTNIPPPTVLLSIFPSIFASADEALFTPLSRLDFKQKQMLLSHPATHQFLTGYLQTSIALAHIVAGRKQRWKRDQILAQGMRIGPAAAGGSKGGMKLAGVDRSETAKEDREILDVLRLWKSQVGKLRSAVTAASSAPKARKLPPVPEIAEAMPIKALKPAEGGFTAPHACALCGLKREERVAKVDTAVEDSFGEWWVQGVNMHLVCHKFWVEHSGKLKSR</sequence>
<dbReference type="PANTHER" id="PTHR42084:SF1">
    <property type="entry name" value="SERINE_THREONINE-PROTEIN KINASE PPK6"/>
    <property type="match status" value="1"/>
</dbReference>
<feature type="compositionally biased region" description="Basic and acidic residues" evidence="1">
    <location>
        <begin position="14"/>
        <end position="28"/>
    </location>
</feature>
<dbReference type="PANTHER" id="PTHR42084">
    <property type="entry name" value="YALI0E26631P"/>
    <property type="match status" value="1"/>
</dbReference>
<evidence type="ECO:0000313" key="3">
    <source>
        <dbReference type="Proteomes" id="UP000194280"/>
    </source>
</evidence>
<dbReference type="InParanoid" id="A0A1Z5TFI1"/>
<evidence type="ECO:0000313" key="2">
    <source>
        <dbReference type="EMBL" id="OTA34671.1"/>
    </source>
</evidence>
<dbReference type="VEuPathDB" id="FungiDB:BTJ68_05298"/>